<feature type="non-terminal residue" evidence="2">
    <location>
        <position position="56"/>
    </location>
</feature>
<dbReference type="AlphaFoldDB" id="A0AAV7SW83"/>
<organism evidence="2 3">
    <name type="scientific">Pleurodeles waltl</name>
    <name type="common">Iberian ribbed newt</name>
    <dbReference type="NCBI Taxonomy" id="8319"/>
    <lineage>
        <taxon>Eukaryota</taxon>
        <taxon>Metazoa</taxon>
        <taxon>Chordata</taxon>
        <taxon>Craniata</taxon>
        <taxon>Vertebrata</taxon>
        <taxon>Euteleostomi</taxon>
        <taxon>Amphibia</taxon>
        <taxon>Batrachia</taxon>
        <taxon>Caudata</taxon>
        <taxon>Salamandroidea</taxon>
        <taxon>Salamandridae</taxon>
        <taxon>Pleurodelinae</taxon>
        <taxon>Pleurodeles</taxon>
    </lineage>
</organism>
<feature type="compositionally biased region" description="Basic and acidic residues" evidence="1">
    <location>
        <begin position="43"/>
        <end position="56"/>
    </location>
</feature>
<evidence type="ECO:0000313" key="2">
    <source>
        <dbReference type="EMBL" id="KAJ1168424.1"/>
    </source>
</evidence>
<feature type="region of interest" description="Disordered" evidence="1">
    <location>
        <begin position="31"/>
        <end position="56"/>
    </location>
</feature>
<proteinExistence type="predicted"/>
<sequence length="56" mass="6517">GGMHRHRAEGRWSRWHAPDTELTEHRMACTRHGAEGAQFGMHQTRDRRSTGWHAPD</sequence>
<evidence type="ECO:0000256" key="1">
    <source>
        <dbReference type="SAM" id="MobiDB-lite"/>
    </source>
</evidence>
<dbReference type="EMBL" id="JANPWB010000007">
    <property type="protein sequence ID" value="KAJ1168424.1"/>
    <property type="molecule type" value="Genomic_DNA"/>
</dbReference>
<reference evidence="2" key="1">
    <citation type="journal article" date="2022" name="bioRxiv">
        <title>Sequencing and chromosome-scale assembly of the giantPleurodeles waltlgenome.</title>
        <authorList>
            <person name="Brown T."/>
            <person name="Elewa A."/>
            <person name="Iarovenko S."/>
            <person name="Subramanian E."/>
            <person name="Araus A.J."/>
            <person name="Petzold A."/>
            <person name="Susuki M."/>
            <person name="Suzuki K.-i.T."/>
            <person name="Hayashi T."/>
            <person name="Toyoda A."/>
            <person name="Oliveira C."/>
            <person name="Osipova E."/>
            <person name="Leigh N.D."/>
            <person name="Simon A."/>
            <person name="Yun M.H."/>
        </authorList>
    </citation>
    <scope>NUCLEOTIDE SEQUENCE</scope>
    <source>
        <strain evidence="2">20211129_DDA</strain>
        <tissue evidence="2">Liver</tissue>
    </source>
</reference>
<dbReference type="Proteomes" id="UP001066276">
    <property type="component" value="Chromosome 4_1"/>
</dbReference>
<evidence type="ECO:0000313" key="3">
    <source>
        <dbReference type="Proteomes" id="UP001066276"/>
    </source>
</evidence>
<name>A0AAV7SW83_PLEWA</name>
<accession>A0AAV7SW83</accession>
<protein>
    <recommendedName>
        <fullName evidence="4">MHC class I antigen</fullName>
    </recommendedName>
</protein>
<gene>
    <name evidence="2" type="ORF">NDU88_000350</name>
</gene>
<comment type="caution">
    <text evidence="2">The sequence shown here is derived from an EMBL/GenBank/DDBJ whole genome shotgun (WGS) entry which is preliminary data.</text>
</comment>
<keyword evidence="3" id="KW-1185">Reference proteome</keyword>
<feature type="non-terminal residue" evidence="2">
    <location>
        <position position="1"/>
    </location>
</feature>
<evidence type="ECO:0008006" key="4">
    <source>
        <dbReference type="Google" id="ProtNLM"/>
    </source>
</evidence>